<feature type="transmembrane region" description="Helical" evidence="12">
    <location>
        <begin position="1177"/>
        <end position="1199"/>
    </location>
</feature>
<protein>
    <recommendedName>
        <fullName evidence="12">Cation-transporting ATPase</fullName>
        <ecNumber evidence="12">7.2.2.-</ecNumber>
    </recommendedName>
</protein>
<dbReference type="GO" id="GO:0140358">
    <property type="term" value="F:P-type transmembrane transporter activity"/>
    <property type="evidence" value="ECO:0007669"/>
    <property type="project" value="InterPro"/>
</dbReference>
<dbReference type="SUPFAM" id="SSF81660">
    <property type="entry name" value="Metal cation-transporting ATPase, ATP-binding domain N"/>
    <property type="match status" value="1"/>
</dbReference>
<keyword evidence="7 12" id="KW-0067">ATP-binding</keyword>
<organism evidence="17 18">
    <name type="scientific">Dictyostelium purpureum</name>
    <name type="common">Slime mold</name>
    <dbReference type="NCBI Taxonomy" id="5786"/>
    <lineage>
        <taxon>Eukaryota</taxon>
        <taxon>Amoebozoa</taxon>
        <taxon>Evosea</taxon>
        <taxon>Eumycetozoa</taxon>
        <taxon>Dictyostelia</taxon>
        <taxon>Dictyosteliales</taxon>
        <taxon>Dictyosteliaceae</taxon>
        <taxon>Dictyostelium</taxon>
    </lineage>
</organism>
<feature type="transmembrane region" description="Helical" evidence="12">
    <location>
        <begin position="1253"/>
        <end position="1272"/>
    </location>
</feature>
<evidence type="ECO:0000256" key="5">
    <source>
        <dbReference type="ARBA" id="ARBA00022723"/>
    </source>
</evidence>
<dbReference type="Gene3D" id="1.20.1110.10">
    <property type="entry name" value="Calcium-transporting ATPase, transmembrane domain"/>
    <property type="match status" value="1"/>
</dbReference>
<dbReference type="Gene3D" id="2.70.150.10">
    <property type="entry name" value="Calcium-transporting ATPase, cytoplasmic transduction domain A"/>
    <property type="match status" value="1"/>
</dbReference>
<name>F0ZG49_DICPU</name>
<dbReference type="FunFam" id="3.40.50.1000:FF:000068">
    <property type="entry name" value="Cation-transporting ATPase"/>
    <property type="match status" value="1"/>
</dbReference>
<dbReference type="KEGG" id="dpp:DICPUDRAFT_97366"/>
<dbReference type="SUPFAM" id="SSF56784">
    <property type="entry name" value="HAD-like"/>
    <property type="match status" value="1"/>
</dbReference>
<dbReference type="GO" id="GO:0016020">
    <property type="term" value="C:membrane"/>
    <property type="evidence" value="ECO:0000318"/>
    <property type="project" value="GO_Central"/>
</dbReference>
<feature type="transmembrane region" description="Helical" evidence="12">
    <location>
        <begin position="214"/>
        <end position="234"/>
    </location>
</feature>
<dbReference type="InterPro" id="IPR004014">
    <property type="entry name" value="ATPase_P-typ_cation-transptr_N"/>
</dbReference>
<dbReference type="FunFam" id="1.20.1110.10:FF:000023">
    <property type="entry name" value="Cation-transporting ATPase"/>
    <property type="match status" value="1"/>
</dbReference>
<keyword evidence="10 12" id="KW-1133">Transmembrane helix</keyword>
<evidence type="ECO:0000256" key="6">
    <source>
        <dbReference type="ARBA" id="ARBA00022741"/>
    </source>
</evidence>
<evidence type="ECO:0000313" key="17">
    <source>
        <dbReference type="EMBL" id="EGC37100.1"/>
    </source>
</evidence>
<evidence type="ECO:0000259" key="14">
    <source>
        <dbReference type="Pfam" id="PF00122"/>
    </source>
</evidence>
<dbReference type="Pfam" id="PF12409">
    <property type="entry name" value="P5-ATPase"/>
    <property type="match status" value="1"/>
</dbReference>
<dbReference type="InterPro" id="IPR059000">
    <property type="entry name" value="ATPase_P-type_domA"/>
</dbReference>
<comment type="catalytic activity">
    <reaction evidence="12">
        <text>ATP + H2O = ADP + phosphate + H(+)</text>
        <dbReference type="Rhea" id="RHEA:13065"/>
        <dbReference type="ChEBI" id="CHEBI:15377"/>
        <dbReference type="ChEBI" id="CHEBI:15378"/>
        <dbReference type="ChEBI" id="CHEBI:30616"/>
        <dbReference type="ChEBI" id="CHEBI:43474"/>
        <dbReference type="ChEBI" id="CHEBI:456216"/>
    </reaction>
</comment>
<dbReference type="SFLD" id="SFLDG00002">
    <property type="entry name" value="C1.7:_P-type_atpase_like"/>
    <property type="match status" value="1"/>
</dbReference>
<evidence type="ECO:0000256" key="13">
    <source>
        <dbReference type="SAM" id="MobiDB-lite"/>
    </source>
</evidence>
<feature type="transmembrane region" description="Helical" evidence="12">
    <location>
        <begin position="551"/>
        <end position="571"/>
    </location>
</feature>
<comment type="subcellular location">
    <subcellularLocation>
        <location evidence="1 12">Membrane</location>
        <topology evidence="1 12">Multi-pass membrane protein</topology>
    </subcellularLocation>
</comment>
<keyword evidence="9 12" id="KW-1278">Translocase</keyword>
<evidence type="ECO:0000256" key="7">
    <source>
        <dbReference type="ARBA" id="ARBA00022840"/>
    </source>
</evidence>
<dbReference type="RefSeq" id="XP_003286381.1">
    <property type="nucleotide sequence ID" value="XM_003286333.1"/>
</dbReference>
<dbReference type="Proteomes" id="UP000001064">
    <property type="component" value="Unassembled WGS sequence"/>
</dbReference>
<dbReference type="Pfam" id="PF13246">
    <property type="entry name" value="Cation_ATPase"/>
    <property type="match status" value="1"/>
</dbReference>
<dbReference type="InterPro" id="IPR036412">
    <property type="entry name" value="HAD-like_sf"/>
</dbReference>
<comment type="similarity">
    <text evidence="2 12">Belongs to the cation transport ATPase (P-type) (TC 3.A.3) family. Type V subfamily.</text>
</comment>
<keyword evidence="8 12" id="KW-0460">Magnesium</keyword>
<dbReference type="SUPFAM" id="SSF81653">
    <property type="entry name" value="Calcium ATPase, transduction domain A"/>
    <property type="match status" value="1"/>
</dbReference>
<dbReference type="STRING" id="5786.F0ZG49"/>
<evidence type="ECO:0000256" key="11">
    <source>
        <dbReference type="ARBA" id="ARBA00023136"/>
    </source>
</evidence>
<evidence type="ECO:0000256" key="2">
    <source>
        <dbReference type="ARBA" id="ARBA00006000"/>
    </source>
</evidence>
<evidence type="ECO:0000259" key="16">
    <source>
        <dbReference type="Pfam" id="PF12409"/>
    </source>
</evidence>
<dbReference type="Pfam" id="PF00690">
    <property type="entry name" value="Cation_ATPase_N"/>
    <property type="match status" value="1"/>
</dbReference>
<evidence type="ECO:0000256" key="8">
    <source>
        <dbReference type="ARBA" id="ARBA00022842"/>
    </source>
</evidence>
<feature type="transmembrane region" description="Helical" evidence="12">
    <location>
        <begin position="1219"/>
        <end position="1241"/>
    </location>
</feature>
<keyword evidence="3" id="KW-0597">Phosphoprotein</keyword>
<dbReference type="Pfam" id="PF00122">
    <property type="entry name" value="E1-E2_ATPase"/>
    <property type="match status" value="1"/>
</dbReference>
<accession>F0ZG49</accession>
<dbReference type="OMA" id="FSCFQYM"/>
<feature type="compositionally biased region" description="Low complexity" evidence="13">
    <location>
        <begin position="52"/>
        <end position="72"/>
    </location>
</feature>
<dbReference type="NCBIfam" id="TIGR01657">
    <property type="entry name" value="P-ATPase-V"/>
    <property type="match status" value="1"/>
</dbReference>
<dbReference type="InterPro" id="IPR018303">
    <property type="entry name" value="ATPase_P-typ_P_site"/>
</dbReference>
<keyword evidence="18" id="KW-1185">Reference proteome</keyword>
<feature type="compositionally biased region" description="Basic and acidic residues" evidence="13">
    <location>
        <begin position="22"/>
        <end position="36"/>
    </location>
</feature>
<feature type="domain" description="P5B-type ATPase N-terminal" evidence="16">
    <location>
        <begin position="203"/>
        <end position="286"/>
    </location>
</feature>
<dbReference type="GeneID" id="10503775"/>
<dbReference type="EMBL" id="GL871008">
    <property type="protein sequence ID" value="EGC37100.1"/>
    <property type="molecule type" value="Genomic_DNA"/>
</dbReference>
<evidence type="ECO:0000259" key="15">
    <source>
        <dbReference type="Pfam" id="PF00690"/>
    </source>
</evidence>
<dbReference type="GO" id="GO:0046872">
    <property type="term" value="F:metal ion binding"/>
    <property type="evidence" value="ECO:0007669"/>
    <property type="project" value="UniProtKB-UniRule"/>
</dbReference>
<gene>
    <name evidence="17" type="ORF">DICPUDRAFT_97366</name>
</gene>
<feature type="transmembrane region" description="Helical" evidence="12">
    <location>
        <begin position="371"/>
        <end position="390"/>
    </location>
</feature>
<dbReference type="FunCoup" id="F0ZG49">
    <property type="interactions" value="105"/>
</dbReference>
<dbReference type="Gene3D" id="3.40.1110.10">
    <property type="entry name" value="Calcium-transporting ATPase, cytoplasmic domain N"/>
    <property type="match status" value="1"/>
</dbReference>
<keyword evidence="11 12" id="KW-0472">Membrane</keyword>
<proteinExistence type="inferred from homology"/>
<feature type="transmembrane region" description="Helical" evidence="12">
    <location>
        <begin position="1110"/>
        <end position="1132"/>
    </location>
</feature>
<dbReference type="InParanoid" id="F0ZG49"/>
<dbReference type="EC" id="7.2.2.-" evidence="12"/>
<dbReference type="GO" id="GO:0019829">
    <property type="term" value="F:ATPase-coupled monoatomic cation transmembrane transporter activity"/>
    <property type="evidence" value="ECO:0000318"/>
    <property type="project" value="GO_Central"/>
</dbReference>
<dbReference type="SUPFAM" id="SSF81665">
    <property type="entry name" value="Calcium ATPase, transmembrane domain M"/>
    <property type="match status" value="1"/>
</dbReference>
<dbReference type="OrthoDB" id="48943at2759"/>
<feature type="region of interest" description="Disordered" evidence="13">
    <location>
        <begin position="1"/>
        <end position="119"/>
    </location>
</feature>
<dbReference type="PRINTS" id="PR00119">
    <property type="entry name" value="CATATPASE"/>
</dbReference>
<dbReference type="PROSITE" id="PS00154">
    <property type="entry name" value="ATPASE_E1_E2"/>
    <property type="match status" value="1"/>
</dbReference>
<feature type="domain" description="P-type ATPase A" evidence="14">
    <location>
        <begin position="407"/>
        <end position="534"/>
    </location>
</feature>
<dbReference type="GO" id="GO:0016887">
    <property type="term" value="F:ATP hydrolysis activity"/>
    <property type="evidence" value="ECO:0007669"/>
    <property type="project" value="InterPro"/>
</dbReference>
<dbReference type="GO" id="GO:0055085">
    <property type="term" value="P:transmembrane transport"/>
    <property type="evidence" value="ECO:0000318"/>
    <property type="project" value="GO_Central"/>
</dbReference>
<keyword evidence="5 12" id="KW-0479">Metal-binding</keyword>
<dbReference type="PANTHER" id="PTHR45630">
    <property type="entry name" value="CATION-TRANSPORTING ATPASE-RELATED"/>
    <property type="match status" value="1"/>
</dbReference>
<evidence type="ECO:0000256" key="4">
    <source>
        <dbReference type="ARBA" id="ARBA00022692"/>
    </source>
</evidence>
<evidence type="ECO:0000256" key="1">
    <source>
        <dbReference type="ARBA" id="ARBA00004141"/>
    </source>
</evidence>
<dbReference type="InterPro" id="IPR008250">
    <property type="entry name" value="ATPase_P-typ_transduc_dom_A_sf"/>
</dbReference>
<dbReference type="PANTHER" id="PTHR45630:SF14">
    <property type="entry name" value="CATION-TRANSPORTING ATPASE"/>
    <property type="match status" value="1"/>
</dbReference>
<dbReference type="Gene3D" id="3.40.50.1000">
    <property type="entry name" value="HAD superfamily/HAD-like"/>
    <property type="match status" value="2"/>
</dbReference>
<evidence type="ECO:0000256" key="3">
    <source>
        <dbReference type="ARBA" id="ARBA00022553"/>
    </source>
</evidence>
<feature type="transmembrane region" description="Helical" evidence="12">
    <location>
        <begin position="1138"/>
        <end position="1156"/>
    </location>
</feature>
<evidence type="ECO:0000256" key="9">
    <source>
        <dbReference type="ARBA" id="ARBA00022967"/>
    </source>
</evidence>
<dbReference type="InterPro" id="IPR023298">
    <property type="entry name" value="ATPase_P-typ_TM_dom_sf"/>
</dbReference>
<keyword evidence="4 12" id="KW-0812">Transmembrane</keyword>
<dbReference type="SFLD" id="SFLDF00027">
    <property type="entry name" value="p-type_atpase"/>
    <property type="match status" value="1"/>
</dbReference>
<feature type="domain" description="Cation-transporting P-type ATPase N-terminal" evidence="15">
    <location>
        <begin position="312"/>
        <end position="363"/>
    </location>
</feature>
<dbReference type="GO" id="GO:0005524">
    <property type="term" value="F:ATP binding"/>
    <property type="evidence" value="ECO:0007669"/>
    <property type="project" value="UniProtKB-UniRule"/>
</dbReference>
<evidence type="ECO:0000256" key="10">
    <source>
        <dbReference type="ARBA" id="ARBA00022989"/>
    </source>
</evidence>
<keyword evidence="6 12" id="KW-0547">Nucleotide-binding</keyword>
<reference evidence="18" key="1">
    <citation type="journal article" date="2011" name="Genome Biol.">
        <title>Comparative genomics of the social amoebae Dictyostelium discoideum and Dictyostelium purpureum.</title>
        <authorList>
            <consortium name="US DOE Joint Genome Institute (JGI-PGF)"/>
            <person name="Sucgang R."/>
            <person name="Kuo A."/>
            <person name="Tian X."/>
            <person name="Salerno W."/>
            <person name="Parikh A."/>
            <person name="Feasley C.L."/>
            <person name="Dalin E."/>
            <person name="Tu H."/>
            <person name="Huang E."/>
            <person name="Barry K."/>
            <person name="Lindquist E."/>
            <person name="Shapiro H."/>
            <person name="Bruce D."/>
            <person name="Schmutz J."/>
            <person name="Salamov A."/>
            <person name="Fey P."/>
            <person name="Gaudet P."/>
            <person name="Anjard C."/>
            <person name="Babu M.M."/>
            <person name="Basu S."/>
            <person name="Bushmanova Y."/>
            <person name="van der Wel H."/>
            <person name="Katoh-Kurasawa M."/>
            <person name="Dinh C."/>
            <person name="Coutinho P.M."/>
            <person name="Saito T."/>
            <person name="Elias M."/>
            <person name="Schaap P."/>
            <person name="Kay R.R."/>
            <person name="Henrissat B."/>
            <person name="Eichinger L."/>
            <person name="Rivero F."/>
            <person name="Putnam N.H."/>
            <person name="West C.M."/>
            <person name="Loomis W.F."/>
            <person name="Chisholm R.L."/>
            <person name="Shaulsky G."/>
            <person name="Strassmann J.E."/>
            <person name="Queller D.C."/>
            <person name="Kuspa A."/>
            <person name="Grigoriev I.V."/>
        </authorList>
    </citation>
    <scope>NUCLEOTIDE SEQUENCE [LARGE SCALE GENOMIC DNA]</scope>
    <source>
        <strain evidence="18">QSDP1</strain>
    </source>
</reference>
<dbReference type="NCBIfam" id="TIGR01494">
    <property type="entry name" value="ATPase_P-type"/>
    <property type="match status" value="2"/>
</dbReference>
<evidence type="ECO:0000256" key="12">
    <source>
        <dbReference type="RuleBase" id="RU362082"/>
    </source>
</evidence>
<feature type="transmembrane region" description="Helical" evidence="12">
    <location>
        <begin position="1292"/>
        <end position="1315"/>
    </location>
</feature>
<dbReference type="VEuPathDB" id="AmoebaDB:DICPUDRAFT_97366"/>
<feature type="transmembrane region" description="Helical" evidence="12">
    <location>
        <begin position="583"/>
        <end position="606"/>
    </location>
</feature>
<dbReference type="InterPro" id="IPR001757">
    <property type="entry name" value="P_typ_ATPase"/>
</dbReference>
<evidence type="ECO:0000313" key="18">
    <source>
        <dbReference type="Proteomes" id="UP000001064"/>
    </source>
</evidence>
<dbReference type="InterPro" id="IPR023299">
    <property type="entry name" value="ATPase_P-typ_cyto_dom_N"/>
</dbReference>
<sequence>MIENENQIMTPPLIVDENNQENELRDLNSSYSEKESMLTSVIINDGGKQMPKKSSSPNISSSSSPFPTSPTILKSKYKESPPLLSHNSSYDSSGDSSEDESSMGHHYQSKKKSENNSLSMSPISIFGTKRNISNPMLTSLDFNTGTINQNNDNVHSGASSSNGVYIQHSNQQEQDLSYLKKVEKQENNQESSFGDDMLNVDRMIGYKKTIYGEIIYFLTILLTGGVVLLVYYWFDKLYVNLRYKKASLEKSNFVLVYSEDSRTEFCKVNYLNNDEKYIVFRYSRFFFNKHLKEFEKSKLINNYEKFELLKLIQSGLSSENYKKIFERFGKNEISFPIKNIPQLLLEEVLHPFFMFQIYSVCLWMAEEYYYYAVAIFIIATVSAVVSLREIRSNLLSLKKISYFVCDVQVLRNNQIQTISSTELVPGDIIELRQDFTMPCDVVLLTGQAILNESMLTGESIPVTKYSVLSDDEIKQFNNGQLNYQSDVKDLSKEKRSLVFGGTIVVKLMSSSSTEDRVLGMVRDTSFQTTKGKLILSILYPKKSHFKFFVESLKFVGVLCFLALIGFSLSVWRLNQLGVDGKTIVLRALDLITIVIPPALPMAMTVGTSFGLSRLKKTNIYCISPPRLNMAGKIQVFCFDKTGTLTEEGLDLLGIITTKLSFKSKNSFSPVSSPSLNSIAANTTASNNASNNSNYSFNNISYLEEGLFYNQDQQPDEENNIFKYLMASCHSLSIINGQVSGDPLEIKVFSATKSTIVDSPGSSGQSIVVPLDDCIESTETISYLENFDFQSKLQRMSVIVQLDNSGRSNSSNTTIMANNNKPSYSFVKGSPEMVKGLCVQNTIPKDYDQQLAIYTEKGYRVLACAYRHWDTTQIFSKRELLRKESESNLQFLGFIIMENKMKSQSPLIIDTLHKANIRTVMVTGDNPLTATSVAKQCGIIKKHSILFMGIVSNNPATGEEEISWEHVSREERGDIHQLDSNTLFLDGDEQMVRDYNFIITGPVFKLIYNHYLATGSIRFITMLRRGVVYSRMTPDEKQTLIEELQRIGLYVGMCGDGANDCGALKAAHVGISLSETEASIAAPFTSTITDISCCPSLIKEGRASLAVSFKLFQFMGMYSLIQFTTVIFLYFNASVLGNWMYLYQDLWVIFPLVLFMGMTKPCNKLSIKRPSGRLLSGAIVGSLLVHIAVCIAFQTCIYFLVQTKKWYNADVIDEENIFSYITTSLFIYGSFQYLIMLLTFSFGKPFLKPLYTNLFLFITYLIAFSTTILLLFVPTEAVWEFSQLLIVPISWRFTMFGILVANLVANVTVEISFYIYKIRSKKKKTINLTQIFSKDSPKDNRILENSLLIPINDNKN</sequence>
<dbReference type="eggNOG" id="KOG0208">
    <property type="taxonomic scope" value="Eukaryota"/>
</dbReference>
<dbReference type="InterPro" id="IPR047819">
    <property type="entry name" value="P5A-ATPase_N"/>
</dbReference>
<dbReference type="InterPro" id="IPR006544">
    <property type="entry name" value="P-type_TPase_V"/>
</dbReference>
<dbReference type="SFLD" id="SFLDS00003">
    <property type="entry name" value="Haloacid_Dehalogenase"/>
    <property type="match status" value="1"/>
</dbReference>
<dbReference type="InterPro" id="IPR023214">
    <property type="entry name" value="HAD_sf"/>
</dbReference>
<dbReference type="InterPro" id="IPR044492">
    <property type="entry name" value="P_typ_ATPase_HD_dom"/>
</dbReference>